<comment type="catalytic activity">
    <reaction evidence="3">
        <text>a monoacylglycerol + H2O = glycerol + a fatty acid + H(+)</text>
        <dbReference type="Rhea" id="RHEA:15245"/>
        <dbReference type="ChEBI" id="CHEBI:15377"/>
        <dbReference type="ChEBI" id="CHEBI:15378"/>
        <dbReference type="ChEBI" id="CHEBI:17408"/>
        <dbReference type="ChEBI" id="CHEBI:17754"/>
        <dbReference type="ChEBI" id="CHEBI:28868"/>
    </reaction>
</comment>
<dbReference type="PANTHER" id="PTHR48081">
    <property type="entry name" value="AB HYDROLASE SUPERFAMILY PROTEIN C4A8.06C"/>
    <property type="match status" value="1"/>
</dbReference>
<feature type="domain" description="BD-FAE-like" evidence="4">
    <location>
        <begin position="6"/>
        <end position="176"/>
    </location>
</feature>
<evidence type="ECO:0000259" key="4">
    <source>
        <dbReference type="Pfam" id="PF20434"/>
    </source>
</evidence>
<dbReference type="PANTHER" id="PTHR48081:SF33">
    <property type="entry name" value="KYNURENINE FORMAMIDASE"/>
    <property type="match status" value="1"/>
</dbReference>
<dbReference type="GO" id="GO:0016787">
    <property type="term" value="F:hydrolase activity"/>
    <property type="evidence" value="ECO:0007669"/>
    <property type="project" value="UniProtKB-KW"/>
</dbReference>
<dbReference type="SUPFAM" id="SSF53474">
    <property type="entry name" value="alpha/beta-Hydrolases"/>
    <property type="match status" value="1"/>
</dbReference>
<name>A0AAJ5Z2E2_9BASI</name>
<proteinExistence type="predicted"/>
<evidence type="ECO:0000256" key="2">
    <source>
        <dbReference type="ARBA" id="ARBA00047591"/>
    </source>
</evidence>
<comment type="catalytic activity">
    <reaction evidence="2">
        <text>a diacylglycerol + H2O = a monoacylglycerol + a fatty acid + H(+)</text>
        <dbReference type="Rhea" id="RHEA:32731"/>
        <dbReference type="ChEBI" id="CHEBI:15377"/>
        <dbReference type="ChEBI" id="CHEBI:15378"/>
        <dbReference type="ChEBI" id="CHEBI:17408"/>
        <dbReference type="ChEBI" id="CHEBI:18035"/>
        <dbReference type="ChEBI" id="CHEBI:28868"/>
    </reaction>
</comment>
<dbReference type="InterPro" id="IPR050300">
    <property type="entry name" value="GDXG_lipolytic_enzyme"/>
</dbReference>
<accession>A0AAJ5Z2E2</accession>
<dbReference type="EMBL" id="CP119949">
    <property type="protein sequence ID" value="WFD01110.1"/>
    <property type="molecule type" value="Genomic_DNA"/>
</dbReference>
<protein>
    <recommendedName>
        <fullName evidence="4">BD-FAE-like domain-containing protein</fullName>
    </recommendedName>
</protein>
<evidence type="ECO:0000313" key="6">
    <source>
        <dbReference type="Proteomes" id="UP001219567"/>
    </source>
</evidence>
<evidence type="ECO:0000256" key="3">
    <source>
        <dbReference type="ARBA" id="ARBA00048461"/>
    </source>
</evidence>
<organism evidence="5 6">
    <name type="scientific">Malassezia yamatoensis</name>
    <dbReference type="NCBI Taxonomy" id="253288"/>
    <lineage>
        <taxon>Eukaryota</taxon>
        <taxon>Fungi</taxon>
        <taxon>Dikarya</taxon>
        <taxon>Basidiomycota</taxon>
        <taxon>Ustilaginomycotina</taxon>
        <taxon>Malasseziomycetes</taxon>
        <taxon>Malasseziales</taxon>
        <taxon>Malasseziaceae</taxon>
        <taxon>Malassezia</taxon>
    </lineage>
</organism>
<dbReference type="Gene3D" id="3.40.50.1820">
    <property type="entry name" value="alpha/beta hydrolase"/>
    <property type="match status" value="1"/>
</dbReference>
<dbReference type="Pfam" id="PF20434">
    <property type="entry name" value="BD-FAE"/>
    <property type="match status" value="1"/>
</dbReference>
<dbReference type="InterPro" id="IPR029058">
    <property type="entry name" value="AB_hydrolase_fold"/>
</dbReference>
<gene>
    <name evidence="5" type="ORF">MYAM1_003871</name>
</gene>
<dbReference type="Proteomes" id="UP001219567">
    <property type="component" value="Chromosome 7"/>
</dbReference>
<keyword evidence="6" id="KW-1185">Reference proteome</keyword>
<evidence type="ECO:0000313" key="5">
    <source>
        <dbReference type="EMBL" id="WFD01110.1"/>
    </source>
</evidence>
<dbReference type="InterPro" id="IPR049492">
    <property type="entry name" value="BD-FAE-like_dom"/>
</dbReference>
<reference evidence="5 6" key="1">
    <citation type="submission" date="2023-03" db="EMBL/GenBank/DDBJ databases">
        <title>Mating type loci evolution in Malassezia.</title>
        <authorList>
            <person name="Coelho M.A."/>
        </authorList>
    </citation>
    <scope>NUCLEOTIDE SEQUENCE [LARGE SCALE GENOMIC DNA]</scope>
    <source>
        <strain evidence="5 6">CBS 9725</strain>
    </source>
</reference>
<keyword evidence="1" id="KW-0378">Hydrolase</keyword>
<dbReference type="AlphaFoldDB" id="A0AAJ5Z2E2"/>
<sequence>MAHALVTQSDLAVALIEYRLSTSDAPDVKHPDHVQDVFDALQYLLRNENALPYQTRHMVIVGHSVGAWMALAAVMEPTLHTQDQDCAVRMPVLAPSIRSAIDKVVLVDPILDLDALLLEYPDYEGFVLNAFPSPYAEPRKYDAVSVSSWTWTKQTQHRVQVILMHSRDDELLSYAQIVVALKRFHMLHDPNDAGHDIPIPKPSSQICNHLAYWYRGKTQTESVFAQFQSDVMRVPKRIQVDWHSLSVGFMNFLRVKTDTGTFQGSHDELLHTDVFWKKLMQIAQEP</sequence>
<evidence type="ECO:0000256" key="1">
    <source>
        <dbReference type="ARBA" id="ARBA00022801"/>
    </source>
</evidence>